<evidence type="ECO:0000313" key="2">
    <source>
        <dbReference type="EMBL" id="SUG57473.1"/>
    </source>
</evidence>
<proteinExistence type="predicted"/>
<name>A0A379U442_SALDZ</name>
<reference evidence="2 3" key="1">
    <citation type="submission" date="2018-06" db="EMBL/GenBank/DDBJ databases">
        <authorList>
            <consortium name="Pathogen Informatics"/>
            <person name="Doyle S."/>
        </authorList>
    </citation>
    <scope>NUCLEOTIDE SEQUENCE [LARGE SCALE GENOMIC DNA]</scope>
    <source>
        <strain evidence="2 3">NCTC10060</strain>
    </source>
</reference>
<dbReference type="EMBL" id="UGXH01000003">
    <property type="protein sequence ID" value="SUG57473.1"/>
    <property type="molecule type" value="Genomic_DNA"/>
</dbReference>
<sequence length="45" mass="4778">MDKKNPSMVNLPASHESINQKIDTITAQPGSSDLVDPDEGQQALG</sequence>
<gene>
    <name evidence="2" type="ORF">NCTC10060_04693</name>
</gene>
<dbReference type="Proteomes" id="UP000254633">
    <property type="component" value="Unassembled WGS sequence"/>
</dbReference>
<accession>A0A379U442</accession>
<organism evidence="2 3">
    <name type="scientific">Salmonella diarizonae</name>
    <dbReference type="NCBI Taxonomy" id="59204"/>
    <lineage>
        <taxon>Bacteria</taxon>
        <taxon>Pseudomonadati</taxon>
        <taxon>Pseudomonadota</taxon>
        <taxon>Gammaproteobacteria</taxon>
        <taxon>Enterobacterales</taxon>
        <taxon>Enterobacteriaceae</taxon>
        <taxon>Salmonella</taxon>
    </lineage>
</organism>
<evidence type="ECO:0000256" key="1">
    <source>
        <dbReference type="SAM" id="MobiDB-lite"/>
    </source>
</evidence>
<feature type="region of interest" description="Disordered" evidence="1">
    <location>
        <begin position="1"/>
        <end position="45"/>
    </location>
</feature>
<feature type="compositionally biased region" description="Polar residues" evidence="1">
    <location>
        <begin position="16"/>
        <end position="31"/>
    </location>
</feature>
<protein>
    <submittedName>
        <fullName evidence="2">Arylsulfatase</fullName>
    </submittedName>
</protein>
<evidence type="ECO:0000313" key="3">
    <source>
        <dbReference type="Proteomes" id="UP000254633"/>
    </source>
</evidence>
<dbReference type="AlphaFoldDB" id="A0A379U442"/>